<evidence type="ECO:0000313" key="4">
    <source>
        <dbReference type="Proteomes" id="UP000236291"/>
    </source>
</evidence>
<organism evidence="3 4">
    <name type="scientific">Trifolium pratense</name>
    <name type="common">Red clover</name>
    <dbReference type="NCBI Taxonomy" id="57577"/>
    <lineage>
        <taxon>Eukaryota</taxon>
        <taxon>Viridiplantae</taxon>
        <taxon>Streptophyta</taxon>
        <taxon>Embryophyta</taxon>
        <taxon>Tracheophyta</taxon>
        <taxon>Spermatophyta</taxon>
        <taxon>Magnoliopsida</taxon>
        <taxon>eudicotyledons</taxon>
        <taxon>Gunneridae</taxon>
        <taxon>Pentapetalae</taxon>
        <taxon>rosids</taxon>
        <taxon>fabids</taxon>
        <taxon>Fabales</taxon>
        <taxon>Fabaceae</taxon>
        <taxon>Papilionoideae</taxon>
        <taxon>50 kb inversion clade</taxon>
        <taxon>NPAAA clade</taxon>
        <taxon>Hologalegina</taxon>
        <taxon>IRL clade</taxon>
        <taxon>Trifolieae</taxon>
        <taxon>Trifolium</taxon>
    </lineage>
</organism>
<accession>A0A2K3LTM9</accession>
<dbReference type="PANTHER" id="PTHR31414">
    <property type="entry name" value="TRANSMEMBRANE PROTEIN DDB_G0292058"/>
    <property type="match status" value="1"/>
</dbReference>
<feature type="transmembrane region" description="Helical" evidence="1">
    <location>
        <begin position="72"/>
        <end position="95"/>
    </location>
</feature>
<reference evidence="3 4" key="2">
    <citation type="journal article" date="2017" name="Front. Plant Sci.">
        <title>Gene Classification and Mining of Molecular Markers Useful in Red Clover (Trifolium pratense) Breeding.</title>
        <authorList>
            <person name="Istvanek J."/>
            <person name="Dluhosova J."/>
            <person name="Dluhos P."/>
            <person name="Patkova L."/>
            <person name="Nedelnik J."/>
            <person name="Repkova J."/>
        </authorList>
    </citation>
    <scope>NUCLEOTIDE SEQUENCE [LARGE SCALE GENOMIC DNA]</scope>
    <source>
        <strain evidence="4">cv. Tatra</strain>
        <tissue evidence="3">Young leaves</tissue>
    </source>
</reference>
<dbReference type="AlphaFoldDB" id="A0A2K3LTM9"/>
<name>A0A2K3LTM9_TRIPR</name>
<dbReference type="STRING" id="57577.A0A2K3LTM9"/>
<gene>
    <name evidence="3" type="ORF">L195_g037919</name>
</gene>
<protein>
    <submittedName>
        <fullName evidence="3">Transmembrane protein</fullName>
    </submittedName>
</protein>
<evidence type="ECO:0000256" key="2">
    <source>
        <dbReference type="SAM" id="SignalP"/>
    </source>
</evidence>
<dbReference type="InterPro" id="IPR040283">
    <property type="entry name" value="DDB_G0292058-like"/>
</dbReference>
<evidence type="ECO:0000313" key="3">
    <source>
        <dbReference type="EMBL" id="PNX81894.1"/>
    </source>
</evidence>
<feature type="chain" id="PRO_5014360808" evidence="2">
    <location>
        <begin position="27"/>
        <end position="96"/>
    </location>
</feature>
<dbReference type="PANTHER" id="PTHR31414:SF18">
    <property type="entry name" value="TRANSMEMBRANE PROTEIN-RELATED"/>
    <property type="match status" value="1"/>
</dbReference>
<dbReference type="ExpressionAtlas" id="A0A2K3LTM9">
    <property type="expression patterns" value="baseline"/>
</dbReference>
<keyword evidence="2" id="KW-0732">Signal</keyword>
<reference evidence="3 4" key="1">
    <citation type="journal article" date="2014" name="Am. J. Bot.">
        <title>Genome assembly and annotation for red clover (Trifolium pratense; Fabaceae).</title>
        <authorList>
            <person name="Istvanek J."/>
            <person name="Jaros M."/>
            <person name="Krenek A."/>
            <person name="Repkova J."/>
        </authorList>
    </citation>
    <scope>NUCLEOTIDE SEQUENCE [LARGE SCALE GENOMIC DNA]</scope>
    <source>
        <strain evidence="4">cv. Tatra</strain>
        <tissue evidence="3">Young leaves</tissue>
    </source>
</reference>
<dbReference type="GO" id="GO:0016020">
    <property type="term" value="C:membrane"/>
    <property type="evidence" value="ECO:0007669"/>
    <property type="project" value="TreeGrafter"/>
</dbReference>
<proteinExistence type="predicted"/>
<sequence>MFIAKSTKGLLSIIVIIILILPQIAAQAVSPADSPADNVSEQIIQKDNTIRVDPLDNFKKYRGGFNITNKNYWSSVIFTGVYGYAIGIFFLLCGIV</sequence>
<feature type="signal peptide" evidence="2">
    <location>
        <begin position="1"/>
        <end position="26"/>
    </location>
</feature>
<keyword evidence="1 3" id="KW-0812">Transmembrane</keyword>
<evidence type="ECO:0000256" key="1">
    <source>
        <dbReference type="SAM" id="Phobius"/>
    </source>
</evidence>
<dbReference type="EMBL" id="ASHM01040832">
    <property type="protein sequence ID" value="PNX81894.1"/>
    <property type="molecule type" value="Genomic_DNA"/>
</dbReference>
<feature type="non-terminal residue" evidence="3">
    <location>
        <position position="96"/>
    </location>
</feature>
<keyword evidence="1" id="KW-1133">Transmembrane helix</keyword>
<dbReference type="Proteomes" id="UP000236291">
    <property type="component" value="Unassembled WGS sequence"/>
</dbReference>
<comment type="caution">
    <text evidence="3">The sequence shown here is derived from an EMBL/GenBank/DDBJ whole genome shotgun (WGS) entry which is preliminary data.</text>
</comment>
<keyword evidence="1" id="KW-0472">Membrane</keyword>